<organism evidence="1 2">
    <name type="scientific">Sphingobacterium athyrii</name>
    <dbReference type="NCBI Taxonomy" id="2152717"/>
    <lineage>
        <taxon>Bacteria</taxon>
        <taxon>Pseudomonadati</taxon>
        <taxon>Bacteroidota</taxon>
        <taxon>Sphingobacteriia</taxon>
        <taxon>Sphingobacteriales</taxon>
        <taxon>Sphingobacteriaceae</taxon>
        <taxon>Sphingobacterium</taxon>
    </lineage>
</organism>
<reference evidence="1 2" key="1">
    <citation type="submission" date="2018-04" db="EMBL/GenBank/DDBJ databases">
        <title>Sphingobacterium sp. M46 Genome.</title>
        <authorList>
            <person name="Cheng J."/>
            <person name="Li Y."/>
        </authorList>
    </citation>
    <scope>NUCLEOTIDE SEQUENCE [LARGE SCALE GENOMIC DNA]</scope>
    <source>
        <strain evidence="1 2">M46</strain>
    </source>
</reference>
<evidence type="ECO:0000313" key="1">
    <source>
        <dbReference type="EMBL" id="PUV21098.1"/>
    </source>
</evidence>
<dbReference type="OrthoDB" id="9795908at2"/>
<proteinExistence type="predicted"/>
<dbReference type="Proteomes" id="UP000250831">
    <property type="component" value="Unassembled WGS sequence"/>
</dbReference>
<dbReference type="Gene3D" id="1.10.10.1150">
    <property type="entry name" value="Coenzyme PQQ synthesis protein D (PqqD)"/>
    <property type="match status" value="1"/>
</dbReference>
<sequence length="88" mass="10116">MKLRGDLQLRKLGDDHILVYPGQDQLDASKVYTFNETAVQIWLELQGKEFNVESVTAVLLDNYEVEESVAEKDAEKLVKQFEKQGFLI</sequence>
<dbReference type="Pfam" id="PF05402">
    <property type="entry name" value="PqqD"/>
    <property type="match status" value="1"/>
</dbReference>
<keyword evidence="2" id="KW-1185">Reference proteome</keyword>
<protein>
    <submittedName>
        <fullName evidence="1">PqqD family protein</fullName>
    </submittedName>
</protein>
<dbReference type="InterPro" id="IPR041881">
    <property type="entry name" value="PqqD_sf"/>
</dbReference>
<accession>A0A363NJV0</accession>
<name>A0A363NJV0_9SPHI</name>
<dbReference type="EMBL" id="QCXX01000013">
    <property type="protein sequence ID" value="PUV21098.1"/>
    <property type="molecule type" value="Genomic_DNA"/>
</dbReference>
<evidence type="ECO:0000313" key="2">
    <source>
        <dbReference type="Proteomes" id="UP000250831"/>
    </source>
</evidence>
<dbReference type="RefSeq" id="WP_108637113.1">
    <property type="nucleotide sequence ID" value="NZ_DAMCKI010000075.1"/>
</dbReference>
<comment type="caution">
    <text evidence="1">The sequence shown here is derived from an EMBL/GenBank/DDBJ whole genome shotgun (WGS) entry which is preliminary data.</text>
</comment>
<dbReference type="InterPro" id="IPR008792">
    <property type="entry name" value="PQQD"/>
</dbReference>
<gene>
    <name evidence="1" type="ORF">DCO56_28725</name>
</gene>
<dbReference type="AlphaFoldDB" id="A0A363NJV0"/>